<protein>
    <submittedName>
        <fullName evidence="1">Uncharacterized protein</fullName>
    </submittedName>
</protein>
<gene>
    <name evidence="1" type="ORF">NQ176_g717</name>
</gene>
<organism evidence="1 2">
    <name type="scientific">Zarea fungicola</name>
    <dbReference type="NCBI Taxonomy" id="93591"/>
    <lineage>
        <taxon>Eukaryota</taxon>
        <taxon>Fungi</taxon>
        <taxon>Dikarya</taxon>
        <taxon>Ascomycota</taxon>
        <taxon>Pezizomycotina</taxon>
        <taxon>Sordariomycetes</taxon>
        <taxon>Hypocreomycetidae</taxon>
        <taxon>Hypocreales</taxon>
        <taxon>Cordycipitaceae</taxon>
        <taxon>Zarea</taxon>
    </lineage>
</organism>
<dbReference type="Proteomes" id="UP001143910">
    <property type="component" value="Unassembled WGS sequence"/>
</dbReference>
<name>A0ACC1NX77_9HYPO</name>
<dbReference type="EMBL" id="JANJQO010000031">
    <property type="protein sequence ID" value="KAJ2983393.1"/>
    <property type="molecule type" value="Genomic_DNA"/>
</dbReference>
<comment type="caution">
    <text evidence="1">The sequence shown here is derived from an EMBL/GenBank/DDBJ whole genome shotgun (WGS) entry which is preliminary data.</text>
</comment>
<accession>A0ACC1NX77</accession>
<reference evidence="1" key="1">
    <citation type="submission" date="2022-08" db="EMBL/GenBank/DDBJ databases">
        <title>Genome Sequence of Lecanicillium fungicola.</title>
        <authorList>
            <person name="Buettner E."/>
        </authorList>
    </citation>
    <scope>NUCLEOTIDE SEQUENCE</scope>
    <source>
        <strain evidence="1">Babe33</strain>
    </source>
</reference>
<evidence type="ECO:0000313" key="1">
    <source>
        <dbReference type="EMBL" id="KAJ2983393.1"/>
    </source>
</evidence>
<proteinExistence type="predicted"/>
<sequence>MDPTQLTRTNANEFVCKLFKMLREPEHQDVARWGKNGDTFIVVEGERFTRSILAKHFKHSNMASFVRQLNKYDFHKVKPPVDASGSTSTSNMLEFKHPYFRADRQNDLDNIRRKAPVPRKTQMIEEFITSQFVGVISEQLAATQQQVQQLQDRFAEVSGANRCLFNQVLALRKSINAQKAAQHEILNYLVISDARINGNTNHPTASTGIMVVSDGDESPPELRKSRELLTGIVTAGVMDCEMEELHDANVPPADPSVTDSLVSQTSPVSPATVTSWYDPITDLVRYPVYPVGQTVGIDPFASEHMQNLPYALPGSAPATNKLEEPHREAQQEIPKASGLYRTIETTTVAPQWPLTPIIAMTSSSRPDEINQYFEYGLPGVLAKPFTKEGILQSLKTHLPHLLRPLPQAETDDTVIKPAIEFMNDLVPVRLGQRTTGSVHSWLDNDMQQTNVGRGYSMDHAAIEFDMGGRIAY</sequence>
<keyword evidence="2" id="KW-1185">Reference proteome</keyword>
<evidence type="ECO:0000313" key="2">
    <source>
        <dbReference type="Proteomes" id="UP001143910"/>
    </source>
</evidence>